<evidence type="ECO:0000256" key="1">
    <source>
        <dbReference type="ARBA" id="ARBA00022617"/>
    </source>
</evidence>
<keyword evidence="10" id="KW-1185">Reference proteome</keyword>
<dbReference type="Proteomes" id="UP000654075">
    <property type="component" value="Unassembled WGS sequence"/>
</dbReference>
<comment type="caution">
    <text evidence="8">The sequence shown here is derived from an EMBL/GenBank/DDBJ whole genome shotgun (WGS) entry which is preliminary data.</text>
</comment>
<evidence type="ECO:0000256" key="3">
    <source>
        <dbReference type="ARBA" id="ARBA00023004"/>
    </source>
</evidence>
<feature type="compositionally biased region" description="Basic and acidic residues" evidence="6">
    <location>
        <begin position="1"/>
        <end position="13"/>
    </location>
</feature>
<comment type="similarity">
    <text evidence="4 5">Belongs to the cytochrome b5 family.</text>
</comment>
<keyword evidence="5" id="KW-0812">Transmembrane</keyword>
<dbReference type="InterPro" id="IPR001199">
    <property type="entry name" value="Cyt_B5-like_heme/steroid-bd"/>
</dbReference>
<dbReference type="OrthoDB" id="260519at2759"/>
<evidence type="ECO:0000256" key="5">
    <source>
        <dbReference type="RuleBase" id="RU362121"/>
    </source>
</evidence>
<keyword evidence="3 5" id="KW-0408">Iron</keyword>
<dbReference type="InterPro" id="IPR036400">
    <property type="entry name" value="Cyt_B5-like_heme/steroid_sf"/>
</dbReference>
<dbReference type="PANTHER" id="PTHR19359:SF14">
    <property type="entry name" value="CYTOCHROME B5 A"/>
    <property type="match status" value="1"/>
</dbReference>
<feature type="transmembrane region" description="Helical" evidence="5">
    <location>
        <begin position="133"/>
        <end position="154"/>
    </location>
</feature>
<dbReference type="Proteomes" id="UP000626109">
    <property type="component" value="Unassembled WGS sequence"/>
</dbReference>
<dbReference type="OMA" id="KEFTMQD"/>
<dbReference type="AlphaFoldDB" id="A0A813ENS5"/>
<dbReference type="InterPro" id="IPR050668">
    <property type="entry name" value="Cytochrome_b5"/>
</dbReference>
<keyword evidence="5" id="KW-0472">Membrane</keyword>
<evidence type="ECO:0000313" key="9">
    <source>
        <dbReference type="EMBL" id="CAE8692556.1"/>
    </source>
</evidence>
<dbReference type="Gene3D" id="3.10.120.10">
    <property type="entry name" value="Cytochrome b5-like heme/steroid binding domain"/>
    <property type="match status" value="1"/>
</dbReference>
<dbReference type="EMBL" id="CAJNNV010013710">
    <property type="protein sequence ID" value="CAE8601960.1"/>
    <property type="molecule type" value="Genomic_DNA"/>
</dbReference>
<dbReference type="EMBL" id="CAJNNW010027663">
    <property type="protein sequence ID" value="CAE8692556.1"/>
    <property type="molecule type" value="Genomic_DNA"/>
</dbReference>
<sequence>MAESKDIIVDSKVQDGGNGEGKGKGEKVASTRKMYTMAEVEKHNTEQDAWMVVHNLVLHLPKEFLDEHPGGPDVVTCMAGKEATADFEDIGHSDSARTWASKHIIGYLEGTPEEEMEKSVPKNSEVSGKSGGGGLSAMLPAIIVVILAAVAYFVTQAK</sequence>
<reference evidence="8" key="1">
    <citation type="submission" date="2021-02" db="EMBL/GenBank/DDBJ databases">
        <authorList>
            <person name="Dougan E. K."/>
            <person name="Rhodes N."/>
            <person name="Thang M."/>
            <person name="Chan C."/>
        </authorList>
    </citation>
    <scope>NUCLEOTIDE SEQUENCE</scope>
</reference>
<keyword evidence="1 5" id="KW-0349">Heme</keyword>
<evidence type="ECO:0000313" key="8">
    <source>
        <dbReference type="EMBL" id="CAE8601960.1"/>
    </source>
</evidence>
<evidence type="ECO:0000256" key="4">
    <source>
        <dbReference type="ARBA" id="ARBA00038168"/>
    </source>
</evidence>
<name>A0A813ENS5_POLGL</name>
<gene>
    <name evidence="8" type="ORF">PGLA1383_LOCUS20220</name>
    <name evidence="9" type="ORF">PGLA2088_LOCUS27932</name>
</gene>
<dbReference type="SMART" id="SM01117">
    <property type="entry name" value="Cyt-b5"/>
    <property type="match status" value="1"/>
</dbReference>
<feature type="region of interest" description="Disordered" evidence="6">
    <location>
        <begin position="1"/>
        <end position="28"/>
    </location>
</feature>
<keyword evidence="2 5" id="KW-0479">Metal-binding</keyword>
<evidence type="ECO:0000313" key="10">
    <source>
        <dbReference type="Proteomes" id="UP000654075"/>
    </source>
</evidence>
<dbReference type="PANTHER" id="PTHR19359">
    <property type="entry name" value="CYTOCHROME B5"/>
    <property type="match status" value="1"/>
</dbReference>
<evidence type="ECO:0000259" key="7">
    <source>
        <dbReference type="PROSITE" id="PS50255"/>
    </source>
</evidence>
<dbReference type="SUPFAM" id="SSF55856">
    <property type="entry name" value="Cytochrome b5-like heme/steroid binding domain"/>
    <property type="match status" value="1"/>
</dbReference>
<feature type="domain" description="Cytochrome b5 heme-binding" evidence="7">
    <location>
        <begin position="32"/>
        <end position="109"/>
    </location>
</feature>
<proteinExistence type="inferred from homology"/>
<organism evidence="8 10">
    <name type="scientific">Polarella glacialis</name>
    <name type="common">Dinoflagellate</name>
    <dbReference type="NCBI Taxonomy" id="89957"/>
    <lineage>
        <taxon>Eukaryota</taxon>
        <taxon>Sar</taxon>
        <taxon>Alveolata</taxon>
        <taxon>Dinophyceae</taxon>
        <taxon>Suessiales</taxon>
        <taxon>Suessiaceae</taxon>
        <taxon>Polarella</taxon>
    </lineage>
</organism>
<keyword evidence="5" id="KW-1133">Transmembrane helix</keyword>
<dbReference type="GO" id="GO:0016020">
    <property type="term" value="C:membrane"/>
    <property type="evidence" value="ECO:0007669"/>
    <property type="project" value="TreeGrafter"/>
</dbReference>
<dbReference type="PRINTS" id="PR00363">
    <property type="entry name" value="CYTOCHROMEB5"/>
</dbReference>
<dbReference type="GO" id="GO:0020037">
    <property type="term" value="F:heme binding"/>
    <property type="evidence" value="ECO:0007669"/>
    <property type="project" value="UniProtKB-UniRule"/>
</dbReference>
<dbReference type="PROSITE" id="PS50255">
    <property type="entry name" value="CYTOCHROME_B5_2"/>
    <property type="match status" value="1"/>
</dbReference>
<dbReference type="PROSITE" id="PS00191">
    <property type="entry name" value="CYTOCHROME_B5_1"/>
    <property type="match status" value="1"/>
</dbReference>
<protein>
    <recommendedName>
        <fullName evidence="7">Cytochrome b5 heme-binding domain-containing protein</fullName>
    </recommendedName>
</protein>
<dbReference type="Pfam" id="PF00173">
    <property type="entry name" value="Cyt-b5"/>
    <property type="match status" value="1"/>
</dbReference>
<dbReference type="InterPro" id="IPR018506">
    <property type="entry name" value="Cyt_B5_heme-BS"/>
</dbReference>
<evidence type="ECO:0000256" key="2">
    <source>
        <dbReference type="ARBA" id="ARBA00022723"/>
    </source>
</evidence>
<evidence type="ECO:0000256" key="6">
    <source>
        <dbReference type="SAM" id="MobiDB-lite"/>
    </source>
</evidence>
<accession>A0A813ENS5</accession>
<dbReference type="GO" id="GO:0046872">
    <property type="term" value="F:metal ion binding"/>
    <property type="evidence" value="ECO:0007669"/>
    <property type="project" value="UniProtKB-UniRule"/>
</dbReference>